<feature type="transmembrane region" description="Helical" evidence="1">
    <location>
        <begin position="72"/>
        <end position="93"/>
    </location>
</feature>
<evidence type="ECO:0000256" key="1">
    <source>
        <dbReference type="SAM" id="Phobius"/>
    </source>
</evidence>
<proteinExistence type="predicted"/>
<evidence type="ECO:0000313" key="3">
    <source>
        <dbReference type="Proteomes" id="UP000482960"/>
    </source>
</evidence>
<keyword evidence="1" id="KW-0812">Transmembrane</keyword>
<keyword evidence="3" id="KW-1185">Reference proteome</keyword>
<protein>
    <recommendedName>
        <fullName evidence="4">DUF5808 domain-containing protein</fullName>
    </recommendedName>
</protein>
<evidence type="ECO:0000313" key="2">
    <source>
        <dbReference type="EMBL" id="GFJ87869.1"/>
    </source>
</evidence>
<dbReference type="RefSeq" id="WP_173074999.1">
    <property type="nucleotide sequence ID" value="NZ_BLPG01000001.1"/>
</dbReference>
<name>A0A6V8KZX0_9ACTN</name>
<dbReference type="AlphaFoldDB" id="A0A6V8KZX0"/>
<dbReference type="Proteomes" id="UP000482960">
    <property type="component" value="Unassembled WGS sequence"/>
</dbReference>
<evidence type="ECO:0008006" key="4">
    <source>
        <dbReference type="Google" id="ProtNLM"/>
    </source>
</evidence>
<reference evidence="2 3" key="1">
    <citation type="submission" date="2020-03" db="EMBL/GenBank/DDBJ databases">
        <title>Whole genome shotgun sequence of Phytohabitans rumicis NBRC 108638.</title>
        <authorList>
            <person name="Komaki H."/>
            <person name="Tamura T."/>
        </authorList>
    </citation>
    <scope>NUCLEOTIDE SEQUENCE [LARGE SCALE GENOMIC DNA]</scope>
    <source>
        <strain evidence="2 3">NBRC 108638</strain>
    </source>
</reference>
<organism evidence="2 3">
    <name type="scientific">Phytohabitans rumicis</name>
    <dbReference type="NCBI Taxonomy" id="1076125"/>
    <lineage>
        <taxon>Bacteria</taxon>
        <taxon>Bacillati</taxon>
        <taxon>Actinomycetota</taxon>
        <taxon>Actinomycetes</taxon>
        <taxon>Micromonosporales</taxon>
        <taxon>Micromonosporaceae</taxon>
    </lineage>
</organism>
<comment type="caution">
    <text evidence="2">The sequence shown here is derived from an EMBL/GenBank/DDBJ whole genome shotgun (WGS) entry which is preliminary data.</text>
</comment>
<gene>
    <name evidence="2" type="ORF">Prum_015110</name>
</gene>
<sequence>MTRRSRDGPPPIAYPPRPPQRGRLVWRFLLGQPMDGRRYSDATFWRRGARIRRRPWVFTWGWWTLAAGWQRAGIRLAAVAVLLAAALAALAVAA</sequence>
<keyword evidence="1" id="KW-1133">Transmembrane helix</keyword>
<accession>A0A6V8KZX0</accession>
<dbReference type="EMBL" id="BLPG01000001">
    <property type="protein sequence ID" value="GFJ87869.1"/>
    <property type="molecule type" value="Genomic_DNA"/>
</dbReference>
<reference evidence="2 3" key="2">
    <citation type="submission" date="2020-03" db="EMBL/GenBank/DDBJ databases">
        <authorList>
            <person name="Ichikawa N."/>
            <person name="Kimura A."/>
            <person name="Kitahashi Y."/>
            <person name="Uohara A."/>
        </authorList>
    </citation>
    <scope>NUCLEOTIDE SEQUENCE [LARGE SCALE GENOMIC DNA]</scope>
    <source>
        <strain evidence="2 3">NBRC 108638</strain>
    </source>
</reference>
<keyword evidence="1" id="KW-0472">Membrane</keyword>